<dbReference type="RefSeq" id="WP_347369307.1">
    <property type="nucleotide sequence ID" value="NZ_JBDOJC010000001.1"/>
</dbReference>
<proteinExistence type="predicted"/>
<dbReference type="EMBL" id="JBDOJC010000001">
    <property type="protein sequence ID" value="MEO2215521.1"/>
    <property type="molecule type" value="Genomic_DNA"/>
</dbReference>
<evidence type="ECO:0000313" key="2">
    <source>
        <dbReference type="Proteomes" id="UP001455709"/>
    </source>
</evidence>
<sequence>MARVLLGNLVVGMQWEALLGLSKESDEVRELAARRGARQYLVLRNLLGSQVVGLASLPGRRRKSEFFALAGLLRESSDDQNILFLHSDPDDADKVILIGIHDGKPVEDRLVAREDATEAARQFIQEVGTGVTILGDIADGQLETTRQLRLEEVAGSLTREAMAAYRLRPLPPSRMVVAALLAVALACVGGGVKWWMHGREQELQTKLAAIATARPDQGAEYRAQAQAALQSPSLSRGTGYARTMQAAILQLPRETGGWKMARLSCKAAACDALWQRGEGGSFATLLAQRPRVQFQGMNAALESVAFTAVADKVTPVPITQFYLKTGVRMQALEDYGKSGKAGDKALQVTLDKAEPLVPLPAGLTEKEKAAPQVAKGAWTMQGHLAFLDSVAGLMERSGNMAIDEIAVTLSDESPQFSAKGTFYVQ</sequence>
<protein>
    <submittedName>
        <fullName evidence="1">Type 4b pilus protein PilO2</fullName>
    </submittedName>
</protein>
<comment type="caution">
    <text evidence="1">The sequence shown here is derived from an EMBL/GenBank/DDBJ whole genome shotgun (WGS) entry which is preliminary data.</text>
</comment>
<organism evidence="1 2">
    <name type="scientific">Chromobacterium vaccinii</name>
    <dbReference type="NCBI Taxonomy" id="1108595"/>
    <lineage>
        <taxon>Bacteria</taxon>
        <taxon>Pseudomonadati</taxon>
        <taxon>Pseudomonadota</taxon>
        <taxon>Betaproteobacteria</taxon>
        <taxon>Neisseriales</taxon>
        <taxon>Chromobacteriaceae</taxon>
        <taxon>Chromobacterium</taxon>
    </lineage>
</organism>
<accession>A0ABV0F631</accession>
<keyword evidence="2" id="KW-1185">Reference proteome</keyword>
<dbReference type="Pfam" id="PF06864">
    <property type="entry name" value="PAP_PilO"/>
    <property type="match status" value="1"/>
</dbReference>
<dbReference type="Proteomes" id="UP001455709">
    <property type="component" value="Unassembled WGS sequence"/>
</dbReference>
<dbReference type="InterPro" id="IPR009663">
    <property type="entry name" value="PAP_PilO"/>
</dbReference>
<reference evidence="1 2" key="1">
    <citation type="submission" date="2024-05" db="EMBL/GenBank/DDBJ databases">
        <authorList>
            <person name="De Oliveira J.P."/>
            <person name="Noriler S.A."/>
            <person name="De Oliveira A.G."/>
            <person name="Sipoli D.S."/>
        </authorList>
    </citation>
    <scope>NUCLEOTIDE SEQUENCE [LARGE SCALE GENOMIC DNA]</scope>
    <source>
        <strain evidence="1 2">LABIM189</strain>
    </source>
</reference>
<evidence type="ECO:0000313" key="1">
    <source>
        <dbReference type="EMBL" id="MEO2215521.1"/>
    </source>
</evidence>
<gene>
    <name evidence="1" type="primary">pilO2</name>
    <name evidence="1" type="ORF">ABGV49_00370</name>
</gene>
<name>A0ABV0F631_9NEIS</name>